<accession>A0A0A9AXZ2</accession>
<evidence type="ECO:0000313" key="1">
    <source>
        <dbReference type="EMBL" id="JAD51952.1"/>
    </source>
</evidence>
<reference evidence="1" key="1">
    <citation type="submission" date="2014-09" db="EMBL/GenBank/DDBJ databases">
        <authorList>
            <person name="Magalhaes I.L.F."/>
            <person name="Oliveira U."/>
            <person name="Santos F.R."/>
            <person name="Vidigal T.H.D.A."/>
            <person name="Brescovit A.D."/>
            <person name="Santos A.J."/>
        </authorList>
    </citation>
    <scope>NUCLEOTIDE SEQUENCE</scope>
    <source>
        <tissue evidence="1">Shoot tissue taken approximately 20 cm above the soil surface</tissue>
    </source>
</reference>
<proteinExistence type="predicted"/>
<dbReference type="AlphaFoldDB" id="A0A0A9AXZ2"/>
<protein>
    <submittedName>
        <fullName evidence="1">Uncharacterized protein</fullName>
    </submittedName>
</protein>
<dbReference type="EMBL" id="GBRH01245943">
    <property type="protein sequence ID" value="JAD51952.1"/>
    <property type="molecule type" value="Transcribed_RNA"/>
</dbReference>
<sequence>MSPSTELTIVPSMISLVECSTGVETILLLPSETACSLGFFPPSVTGESDRKLLVSTTFSTSFSPFPSLL</sequence>
<organism evidence="1">
    <name type="scientific">Arundo donax</name>
    <name type="common">Giant reed</name>
    <name type="synonym">Donax arundinaceus</name>
    <dbReference type="NCBI Taxonomy" id="35708"/>
    <lineage>
        <taxon>Eukaryota</taxon>
        <taxon>Viridiplantae</taxon>
        <taxon>Streptophyta</taxon>
        <taxon>Embryophyta</taxon>
        <taxon>Tracheophyta</taxon>
        <taxon>Spermatophyta</taxon>
        <taxon>Magnoliopsida</taxon>
        <taxon>Liliopsida</taxon>
        <taxon>Poales</taxon>
        <taxon>Poaceae</taxon>
        <taxon>PACMAD clade</taxon>
        <taxon>Arundinoideae</taxon>
        <taxon>Arundineae</taxon>
        <taxon>Arundo</taxon>
    </lineage>
</organism>
<reference evidence="1" key="2">
    <citation type="journal article" date="2015" name="Data Brief">
        <title>Shoot transcriptome of the giant reed, Arundo donax.</title>
        <authorList>
            <person name="Barrero R.A."/>
            <person name="Guerrero F.D."/>
            <person name="Moolhuijzen P."/>
            <person name="Goolsby J.A."/>
            <person name="Tidwell J."/>
            <person name="Bellgard S.E."/>
            <person name="Bellgard M.I."/>
        </authorList>
    </citation>
    <scope>NUCLEOTIDE SEQUENCE</scope>
    <source>
        <tissue evidence="1">Shoot tissue taken approximately 20 cm above the soil surface</tissue>
    </source>
</reference>
<name>A0A0A9AXZ2_ARUDO</name>